<sequence length="605" mass="64927">MGSFSLRSAFGLALASLAITGIAGTQSTKSKADHLPPLSGKHGGVATEVAECSSIGVDTMKAGGNAADAIIASALCVGVISAYHSGIGGGGFMLVRFPTLNGKHAYEMIDFRETMPAAGNETMYVTNSTTPQTLSTIGGLAVGVPGELRGWEMLHTRHGRLPWKSLFQPAIKLARDGFLVNVDLEFAINSGQSFILRDPLWAEVYAPNGKLLKQGDTVYRKRYADALEQIAEHGADAFYTGRIATNIAEAAFARGGIITTHDLANYSAIIREPVNITYRNSRIFSTVAPSSGAVVLSALKVFEGYRGNYKDSDPEINVTTHRLIEATQFAYGQRTQYGDPAFTSNVTDLQKYYLTDAAVADVRSKIVDNTTFPVAYYDPSNYTPLDDHGTSHMAAIDQEGMAVSLTTTVNLYWGSQVMTTDGIILNDEMDDFSVNTYCISLVARSLGKNKKSPGQLNAFGFAPSPINFIRPGKRPQSSISSSIAEDLTTGEVTVATGSAGGSRIITATLQQLHHYIDQGMSPEECTHQPRWHDQLSGLTYFEVRNDTLGLPGFPNSTVAYLKSLGYNITYEDLTGSTSHVVARAKNGTITAASDPRKAAGWGAAY</sequence>
<keyword evidence="3" id="KW-0012">Acyltransferase</keyword>
<feature type="chain" id="PRO_5034670741" description="Glutathione hydrolase" evidence="4">
    <location>
        <begin position="25"/>
        <end position="605"/>
    </location>
</feature>
<reference evidence="5" key="1">
    <citation type="submission" date="2020-05" db="EMBL/GenBank/DDBJ databases">
        <title>Mycena genomes resolve the evolution of fungal bioluminescence.</title>
        <authorList>
            <person name="Tsai I.J."/>
        </authorList>
    </citation>
    <scope>NUCLEOTIDE SEQUENCE</scope>
    <source>
        <strain evidence="5">CCC161011</strain>
    </source>
</reference>
<keyword evidence="3" id="KW-0378">Hydrolase</keyword>
<dbReference type="Gene3D" id="3.60.20.40">
    <property type="match status" value="1"/>
</dbReference>
<dbReference type="Proteomes" id="UP000620124">
    <property type="component" value="Unassembled WGS sequence"/>
</dbReference>
<dbReference type="EC" id="2.3.2.2" evidence="3"/>
<dbReference type="FunFam" id="1.10.246.130:FF:000001">
    <property type="entry name" value="Gamma-glutamyltransferase 5 isoform 1"/>
    <property type="match status" value="1"/>
</dbReference>
<feature type="active site" description="Nucleophile" evidence="1">
    <location>
        <position position="390"/>
    </location>
</feature>
<feature type="binding site" evidence="2">
    <location>
        <position position="112"/>
    </location>
    <ligand>
        <name>L-glutamate</name>
        <dbReference type="ChEBI" id="CHEBI:29985"/>
    </ligand>
</feature>
<keyword evidence="6" id="KW-1185">Reference proteome</keyword>
<dbReference type="Pfam" id="PF01019">
    <property type="entry name" value="G_glu_transpept"/>
    <property type="match status" value="1"/>
</dbReference>
<dbReference type="GO" id="GO:0103068">
    <property type="term" value="F:leukotriene C4 gamma-glutamyl transferase activity"/>
    <property type="evidence" value="ECO:0007669"/>
    <property type="project" value="UniProtKB-EC"/>
</dbReference>
<feature type="binding site" evidence="2">
    <location>
        <position position="431"/>
    </location>
    <ligand>
        <name>L-glutamate</name>
        <dbReference type="ChEBI" id="CHEBI:29985"/>
    </ligand>
</feature>
<keyword evidence="4" id="KW-0732">Signal</keyword>
<evidence type="ECO:0000313" key="6">
    <source>
        <dbReference type="Proteomes" id="UP000620124"/>
    </source>
</evidence>
<evidence type="ECO:0000256" key="1">
    <source>
        <dbReference type="PIRSR" id="PIRSR600101-1"/>
    </source>
</evidence>
<organism evidence="5 6">
    <name type="scientific">Mycena venus</name>
    <dbReference type="NCBI Taxonomy" id="2733690"/>
    <lineage>
        <taxon>Eukaryota</taxon>
        <taxon>Fungi</taxon>
        <taxon>Dikarya</taxon>
        <taxon>Basidiomycota</taxon>
        <taxon>Agaricomycotina</taxon>
        <taxon>Agaricomycetes</taxon>
        <taxon>Agaricomycetidae</taxon>
        <taxon>Agaricales</taxon>
        <taxon>Marasmiineae</taxon>
        <taxon>Mycenaceae</taxon>
        <taxon>Mycena</taxon>
    </lineage>
</organism>
<proteinExistence type="predicted"/>
<feature type="binding site" evidence="2">
    <location>
        <begin position="477"/>
        <end position="478"/>
    </location>
    <ligand>
        <name>L-glutamate</name>
        <dbReference type="ChEBI" id="CHEBI:29985"/>
    </ligand>
</feature>
<feature type="signal peptide" evidence="4">
    <location>
        <begin position="1"/>
        <end position="24"/>
    </location>
</feature>
<evidence type="ECO:0000256" key="2">
    <source>
        <dbReference type="PIRSR" id="PIRSR600101-2"/>
    </source>
</evidence>
<evidence type="ECO:0000256" key="3">
    <source>
        <dbReference type="RuleBase" id="RU368068"/>
    </source>
</evidence>
<comment type="catalytic activity">
    <reaction evidence="3">
        <text>an S-substituted glutathione + H2O = an S-substituted L-cysteinylglycine + L-glutamate</text>
        <dbReference type="Rhea" id="RHEA:59468"/>
        <dbReference type="ChEBI" id="CHEBI:15377"/>
        <dbReference type="ChEBI" id="CHEBI:29985"/>
        <dbReference type="ChEBI" id="CHEBI:90779"/>
        <dbReference type="ChEBI" id="CHEBI:143103"/>
        <dbReference type="EC" id="3.4.19.13"/>
    </reaction>
</comment>
<comment type="catalytic activity">
    <reaction evidence="3">
        <text>glutathione + H2O = L-cysteinylglycine + L-glutamate</text>
        <dbReference type="Rhea" id="RHEA:28807"/>
        <dbReference type="ChEBI" id="CHEBI:15377"/>
        <dbReference type="ChEBI" id="CHEBI:29985"/>
        <dbReference type="ChEBI" id="CHEBI:57925"/>
        <dbReference type="ChEBI" id="CHEBI:61694"/>
        <dbReference type="EC" id="3.4.19.13"/>
    </reaction>
</comment>
<dbReference type="InterPro" id="IPR043137">
    <property type="entry name" value="GGT_ssub_C"/>
</dbReference>
<dbReference type="GO" id="GO:0005886">
    <property type="term" value="C:plasma membrane"/>
    <property type="evidence" value="ECO:0007669"/>
    <property type="project" value="TreeGrafter"/>
</dbReference>
<dbReference type="InterPro" id="IPR029055">
    <property type="entry name" value="Ntn_hydrolases_N"/>
</dbReference>
<dbReference type="SUPFAM" id="SSF56235">
    <property type="entry name" value="N-terminal nucleophile aminohydrolases (Ntn hydrolases)"/>
    <property type="match status" value="1"/>
</dbReference>
<accession>A0A8H6XGC8</accession>
<protein>
    <recommendedName>
        <fullName evidence="3">Glutathione hydrolase</fullName>
        <ecNumber evidence="3">2.3.2.2</ecNumber>
        <ecNumber evidence="3">3.4.19.13</ecNumber>
    </recommendedName>
    <alternativeName>
        <fullName evidence="3">Gamma-glutamyltransferase</fullName>
    </alternativeName>
    <alternativeName>
        <fullName evidence="3">Gamma-glutamyltranspeptidase</fullName>
    </alternativeName>
</protein>
<comment type="catalytic activity">
    <reaction evidence="3">
        <text>an N-terminal (5-L-glutamyl)-[peptide] + an alpha-amino acid = 5-L-glutamyl amino acid + an N-terminal L-alpha-aminoacyl-[peptide]</text>
        <dbReference type="Rhea" id="RHEA:23904"/>
        <dbReference type="Rhea" id="RHEA-COMP:9780"/>
        <dbReference type="Rhea" id="RHEA-COMP:9795"/>
        <dbReference type="ChEBI" id="CHEBI:77644"/>
        <dbReference type="ChEBI" id="CHEBI:78597"/>
        <dbReference type="ChEBI" id="CHEBI:78599"/>
        <dbReference type="ChEBI" id="CHEBI:78608"/>
        <dbReference type="EC" id="2.3.2.2"/>
    </reaction>
</comment>
<feature type="binding site" evidence="2">
    <location>
        <position position="501"/>
    </location>
    <ligand>
        <name>L-glutamate</name>
        <dbReference type="ChEBI" id="CHEBI:29985"/>
    </ligand>
</feature>
<gene>
    <name evidence="5" type="ORF">MVEN_01911000</name>
</gene>
<dbReference type="AlphaFoldDB" id="A0A8H6XGC8"/>
<dbReference type="UniPathway" id="UPA00204"/>
<keyword evidence="3" id="KW-0808">Transferase</keyword>
<comment type="caution">
    <text evidence="5">The sequence shown here is derived from an EMBL/GenBank/DDBJ whole genome shotgun (WGS) entry which is preliminary data.</text>
</comment>
<comment type="function">
    <text evidence="3">Cleaves the gamma-glutamyl peptide bond of glutathione and glutathione conjugates.</text>
</comment>
<dbReference type="InterPro" id="IPR043138">
    <property type="entry name" value="GGT_lsub"/>
</dbReference>
<evidence type="ECO:0000313" key="5">
    <source>
        <dbReference type="EMBL" id="KAF7339934.1"/>
    </source>
</evidence>
<comment type="pathway">
    <text evidence="3">Sulfur metabolism; glutathione metabolism.</text>
</comment>
<dbReference type="EC" id="3.4.19.13" evidence="3"/>
<dbReference type="EMBL" id="JACAZI010000019">
    <property type="protein sequence ID" value="KAF7339934.1"/>
    <property type="molecule type" value="Genomic_DNA"/>
</dbReference>
<dbReference type="InterPro" id="IPR000101">
    <property type="entry name" value="GGT_peptidase"/>
</dbReference>
<dbReference type="PANTHER" id="PTHR11686:SF62">
    <property type="entry name" value="GLUTATHIONE HYDROLASE"/>
    <property type="match status" value="1"/>
</dbReference>
<dbReference type="GO" id="GO:0006751">
    <property type="term" value="P:glutathione catabolic process"/>
    <property type="evidence" value="ECO:0007669"/>
    <property type="project" value="UniProtKB-UniRule"/>
</dbReference>
<dbReference type="PANTHER" id="PTHR11686">
    <property type="entry name" value="GAMMA GLUTAMYL TRANSPEPTIDASE"/>
    <property type="match status" value="1"/>
</dbReference>
<dbReference type="Gene3D" id="1.10.246.130">
    <property type="match status" value="1"/>
</dbReference>
<name>A0A8H6XGC8_9AGAR</name>
<dbReference type="NCBIfam" id="TIGR00066">
    <property type="entry name" value="g_glut_trans"/>
    <property type="match status" value="1"/>
</dbReference>
<dbReference type="PRINTS" id="PR01210">
    <property type="entry name" value="GGTRANSPTASE"/>
</dbReference>
<dbReference type="OrthoDB" id="1081007at2759"/>
<feature type="binding site" evidence="2">
    <location>
        <begin position="408"/>
        <end position="410"/>
    </location>
    <ligand>
        <name>L-glutamate</name>
        <dbReference type="ChEBI" id="CHEBI:29985"/>
    </ligand>
</feature>
<evidence type="ECO:0000256" key="4">
    <source>
        <dbReference type="SAM" id="SignalP"/>
    </source>
</evidence>
<dbReference type="GO" id="GO:0036374">
    <property type="term" value="F:glutathione hydrolase activity"/>
    <property type="evidence" value="ECO:0007669"/>
    <property type="project" value="UniProtKB-UniRule"/>
</dbReference>